<proteinExistence type="predicted"/>
<organism evidence="7 8">
    <name type="scientific">Candidatus Enterocola intestinipullorum</name>
    <dbReference type="NCBI Taxonomy" id="2840783"/>
    <lineage>
        <taxon>Bacteria</taxon>
        <taxon>Pseudomonadati</taxon>
        <taxon>Bacteroidota</taxon>
        <taxon>Bacteroidia</taxon>
        <taxon>Bacteroidales</taxon>
        <taxon>Candidatus Enterocola</taxon>
    </lineage>
</organism>
<comment type="caution">
    <text evidence="7">The sequence shown here is derived from an EMBL/GenBank/DDBJ whole genome shotgun (WGS) entry which is preliminary data.</text>
</comment>
<reference evidence="7" key="2">
    <citation type="journal article" date="2021" name="PeerJ">
        <title>Extensive microbial diversity within the chicken gut microbiome revealed by metagenomics and culture.</title>
        <authorList>
            <person name="Gilroy R."/>
            <person name="Ravi A."/>
            <person name="Getino M."/>
            <person name="Pursley I."/>
            <person name="Horton D.L."/>
            <person name="Alikhan N.F."/>
            <person name="Baker D."/>
            <person name="Gharbi K."/>
            <person name="Hall N."/>
            <person name="Watson M."/>
            <person name="Adriaenssens E.M."/>
            <person name="Foster-Nyarko E."/>
            <person name="Jarju S."/>
            <person name="Secka A."/>
            <person name="Antonio M."/>
            <person name="Oren A."/>
            <person name="Chaudhuri R.R."/>
            <person name="La Ragione R."/>
            <person name="Hildebrand F."/>
            <person name="Pallen M.J."/>
        </authorList>
    </citation>
    <scope>NUCLEOTIDE SEQUENCE</scope>
    <source>
        <strain evidence="7">D3-1215</strain>
    </source>
</reference>
<evidence type="ECO:0000256" key="1">
    <source>
        <dbReference type="ARBA" id="ARBA00004651"/>
    </source>
</evidence>
<sequence>MIRQLAIICGCLAAGEFIIWLTGIPLPSSIVGMIILTLSLKLGIVKLEWVQNVSEVLVSNIGFFFVPPGVAVMLYFDVIKAEFWPIVTATVVSTILVLAVTGWVHQLFGKKDFENKPENKA</sequence>
<dbReference type="Proteomes" id="UP000823637">
    <property type="component" value="Unassembled WGS sequence"/>
</dbReference>
<reference evidence="7" key="1">
    <citation type="submission" date="2020-10" db="EMBL/GenBank/DDBJ databases">
        <authorList>
            <person name="Gilroy R."/>
        </authorList>
    </citation>
    <scope>NUCLEOTIDE SEQUENCE</scope>
    <source>
        <strain evidence="7">D3-1215</strain>
    </source>
</reference>
<protein>
    <submittedName>
        <fullName evidence="7">CidA/LrgA family protein</fullName>
    </submittedName>
</protein>
<evidence type="ECO:0000313" key="8">
    <source>
        <dbReference type="Proteomes" id="UP000823637"/>
    </source>
</evidence>
<feature type="transmembrane region" description="Helical" evidence="6">
    <location>
        <begin position="56"/>
        <end position="76"/>
    </location>
</feature>
<dbReference type="PANTHER" id="PTHR33931">
    <property type="entry name" value="HOLIN-LIKE PROTEIN CIDA-RELATED"/>
    <property type="match status" value="1"/>
</dbReference>
<dbReference type="AlphaFoldDB" id="A0A9D9EH79"/>
<evidence type="ECO:0000313" key="7">
    <source>
        <dbReference type="EMBL" id="MBO8447478.1"/>
    </source>
</evidence>
<dbReference type="GO" id="GO:0005886">
    <property type="term" value="C:plasma membrane"/>
    <property type="evidence" value="ECO:0007669"/>
    <property type="project" value="UniProtKB-SubCell"/>
</dbReference>
<feature type="transmembrane region" description="Helical" evidence="6">
    <location>
        <begin position="25"/>
        <end position="44"/>
    </location>
</feature>
<evidence type="ECO:0000256" key="5">
    <source>
        <dbReference type="ARBA" id="ARBA00023136"/>
    </source>
</evidence>
<keyword evidence="5 6" id="KW-0472">Membrane</keyword>
<dbReference type="PANTHER" id="PTHR33931:SF5">
    <property type="entry name" value="UPF0299 MEMBRANE PROTEIN YOHJ"/>
    <property type="match status" value="1"/>
</dbReference>
<dbReference type="EMBL" id="JADIMR010000103">
    <property type="protein sequence ID" value="MBO8447478.1"/>
    <property type="molecule type" value="Genomic_DNA"/>
</dbReference>
<dbReference type="Pfam" id="PF03788">
    <property type="entry name" value="LrgA"/>
    <property type="match status" value="1"/>
</dbReference>
<accession>A0A9D9EH79</accession>
<evidence type="ECO:0000256" key="4">
    <source>
        <dbReference type="ARBA" id="ARBA00022989"/>
    </source>
</evidence>
<evidence type="ECO:0000256" key="3">
    <source>
        <dbReference type="ARBA" id="ARBA00022692"/>
    </source>
</evidence>
<name>A0A9D9EH79_9BACT</name>
<keyword evidence="4 6" id="KW-1133">Transmembrane helix</keyword>
<keyword evidence="3 6" id="KW-0812">Transmembrane</keyword>
<evidence type="ECO:0000256" key="6">
    <source>
        <dbReference type="SAM" id="Phobius"/>
    </source>
</evidence>
<comment type="subcellular location">
    <subcellularLocation>
        <location evidence="1">Cell membrane</location>
        <topology evidence="1">Multi-pass membrane protein</topology>
    </subcellularLocation>
</comment>
<dbReference type="InterPro" id="IPR005538">
    <property type="entry name" value="LrgA/CidA"/>
</dbReference>
<feature type="transmembrane region" description="Helical" evidence="6">
    <location>
        <begin position="82"/>
        <end position="104"/>
    </location>
</feature>
<evidence type="ECO:0000256" key="2">
    <source>
        <dbReference type="ARBA" id="ARBA00022475"/>
    </source>
</evidence>
<gene>
    <name evidence="7" type="ORF">IAC32_07030</name>
</gene>
<keyword evidence="2" id="KW-1003">Cell membrane</keyword>